<proteinExistence type="inferred from homology"/>
<keyword evidence="8" id="KW-1185">Reference proteome</keyword>
<comment type="cofactor">
    <cofactor evidence="1">
        <name>Zn(2+)</name>
        <dbReference type="ChEBI" id="CHEBI:29105"/>
    </cofactor>
</comment>
<dbReference type="EMBL" id="JBHSMT010000026">
    <property type="protein sequence ID" value="MFC5475104.1"/>
    <property type="molecule type" value="Genomic_DNA"/>
</dbReference>
<dbReference type="PANTHER" id="PTHR42978">
    <property type="entry name" value="QUORUM-QUENCHING LACTONASE YTNP-RELATED-RELATED"/>
    <property type="match status" value="1"/>
</dbReference>
<evidence type="ECO:0000256" key="4">
    <source>
        <dbReference type="ARBA" id="ARBA00022801"/>
    </source>
</evidence>
<accession>A0ABW0MBA3</accession>
<evidence type="ECO:0000256" key="5">
    <source>
        <dbReference type="ARBA" id="ARBA00022833"/>
    </source>
</evidence>
<name>A0ABW0MBA3_9BURK</name>
<keyword evidence="5" id="KW-0862">Zinc</keyword>
<dbReference type="SUPFAM" id="SSF56281">
    <property type="entry name" value="Metallo-hydrolase/oxidoreductase"/>
    <property type="match status" value="1"/>
</dbReference>
<dbReference type="PANTHER" id="PTHR42978:SF2">
    <property type="entry name" value="102 KBASES UNSTABLE REGION: FROM 1 TO 119443"/>
    <property type="match status" value="1"/>
</dbReference>
<dbReference type="Proteomes" id="UP001596045">
    <property type="component" value="Unassembled WGS sequence"/>
</dbReference>
<keyword evidence="3" id="KW-0479">Metal-binding</keyword>
<dbReference type="Pfam" id="PF00753">
    <property type="entry name" value="Lactamase_B"/>
    <property type="match status" value="1"/>
</dbReference>
<dbReference type="InterPro" id="IPR001279">
    <property type="entry name" value="Metallo-B-lactamas"/>
</dbReference>
<gene>
    <name evidence="7" type="ORF">ACFPM8_14170</name>
</gene>
<feature type="domain" description="Metallo-beta-lactamase" evidence="6">
    <location>
        <begin position="31"/>
        <end position="263"/>
    </location>
</feature>
<evidence type="ECO:0000313" key="8">
    <source>
        <dbReference type="Proteomes" id="UP001596045"/>
    </source>
</evidence>
<dbReference type="CDD" id="cd07730">
    <property type="entry name" value="metallo-hydrolase-like_MBL-fold"/>
    <property type="match status" value="1"/>
</dbReference>
<dbReference type="InterPro" id="IPR036866">
    <property type="entry name" value="RibonucZ/Hydroxyglut_hydro"/>
</dbReference>
<dbReference type="InterPro" id="IPR051013">
    <property type="entry name" value="MBL_superfamily_lactonases"/>
</dbReference>
<sequence length="275" mass="30464">MAKITAFRVGHCTHPSCMVLKGSGIKSRCFPSRAYLIETSRGLYLWDTGYADRFREATAQGVFKLYAWITPVVFDAHESLQGQLRAYGVSPKDIHTLVLSHFHADHIAGMRDFPAARLLCSAPGWEAVRHLSGVKAVRQAFVPALLPADIEARLEFVERYPESALASELAPFEHGWDITGTGEIIIVNLPGHAIGHLGAFVREDHGWTLLASDAAWVADSYQQLRGPSELSFLIQHNRKDYYDTLRKLHALHQSGQAAIRITHEGAVDYLPGVNA</sequence>
<dbReference type="RefSeq" id="WP_378998209.1">
    <property type="nucleotide sequence ID" value="NZ_JBHSMT010000026.1"/>
</dbReference>
<reference evidence="8" key="1">
    <citation type="journal article" date="2019" name="Int. J. Syst. Evol. Microbiol.">
        <title>The Global Catalogue of Microorganisms (GCM) 10K type strain sequencing project: providing services to taxonomists for standard genome sequencing and annotation.</title>
        <authorList>
            <consortium name="The Broad Institute Genomics Platform"/>
            <consortium name="The Broad Institute Genome Sequencing Center for Infectious Disease"/>
            <person name="Wu L."/>
            <person name="Ma J."/>
        </authorList>
    </citation>
    <scope>NUCLEOTIDE SEQUENCE [LARGE SCALE GENOMIC DNA]</scope>
    <source>
        <strain evidence="8">JCM 17066</strain>
    </source>
</reference>
<evidence type="ECO:0000313" key="7">
    <source>
        <dbReference type="EMBL" id="MFC5475104.1"/>
    </source>
</evidence>
<comment type="caution">
    <text evidence="7">The sequence shown here is derived from an EMBL/GenBank/DDBJ whole genome shotgun (WGS) entry which is preliminary data.</text>
</comment>
<evidence type="ECO:0000256" key="1">
    <source>
        <dbReference type="ARBA" id="ARBA00001947"/>
    </source>
</evidence>
<keyword evidence="4" id="KW-0378">Hydrolase</keyword>
<comment type="similarity">
    <text evidence="2">Belongs to the metallo-beta-lactamase superfamily.</text>
</comment>
<evidence type="ECO:0000259" key="6">
    <source>
        <dbReference type="SMART" id="SM00849"/>
    </source>
</evidence>
<organism evidence="7 8">
    <name type="scientific">Paraherbaspirillum soli</name>
    <dbReference type="NCBI Taxonomy" id="631222"/>
    <lineage>
        <taxon>Bacteria</taxon>
        <taxon>Pseudomonadati</taxon>
        <taxon>Pseudomonadota</taxon>
        <taxon>Betaproteobacteria</taxon>
        <taxon>Burkholderiales</taxon>
        <taxon>Oxalobacteraceae</taxon>
        <taxon>Paraherbaspirillum</taxon>
    </lineage>
</organism>
<dbReference type="SMART" id="SM00849">
    <property type="entry name" value="Lactamase_B"/>
    <property type="match status" value="1"/>
</dbReference>
<protein>
    <submittedName>
        <fullName evidence="7">MBL fold metallo-hydrolase</fullName>
    </submittedName>
</protein>
<evidence type="ECO:0000256" key="2">
    <source>
        <dbReference type="ARBA" id="ARBA00007749"/>
    </source>
</evidence>
<evidence type="ECO:0000256" key="3">
    <source>
        <dbReference type="ARBA" id="ARBA00022723"/>
    </source>
</evidence>
<dbReference type="Gene3D" id="3.60.15.10">
    <property type="entry name" value="Ribonuclease Z/Hydroxyacylglutathione hydrolase-like"/>
    <property type="match status" value="1"/>
</dbReference>